<evidence type="ECO:0000313" key="3">
    <source>
        <dbReference type="Proteomes" id="UP000702209"/>
    </source>
</evidence>
<organism evidence="2 3">
    <name type="scientific">Nocardia amamiensis</name>
    <dbReference type="NCBI Taxonomy" id="404578"/>
    <lineage>
        <taxon>Bacteria</taxon>
        <taxon>Bacillati</taxon>
        <taxon>Actinomycetota</taxon>
        <taxon>Actinomycetes</taxon>
        <taxon>Mycobacteriales</taxon>
        <taxon>Nocardiaceae</taxon>
        <taxon>Nocardia</taxon>
    </lineage>
</organism>
<evidence type="ECO:0000256" key="1">
    <source>
        <dbReference type="SAM" id="MobiDB-lite"/>
    </source>
</evidence>
<dbReference type="Proteomes" id="UP000702209">
    <property type="component" value="Unassembled WGS sequence"/>
</dbReference>
<evidence type="ECO:0000313" key="2">
    <source>
        <dbReference type="EMBL" id="MBF6302783.1"/>
    </source>
</evidence>
<dbReference type="EMBL" id="JADLQX010000057">
    <property type="protein sequence ID" value="MBF6302783.1"/>
    <property type="molecule type" value="Genomic_DNA"/>
</dbReference>
<sequence>MPAPARRSTEAKAALSGRLPGFPIHVRPPLTTATAEKADTTRTFLHDNMVGRLHG</sequence>
<dbReference type="RefSeq" id="WP_195133965.1">
    <property type="nucleotide sequence ID" value="NZ_JADLQX010000057.1"/>
</dbReference>
<feature type="region of interest" description="Disordered" evidence="1">
    <location>
        <begin position="1"/>
        <end position="27"/>
    </location>
</feature>
<reference evidence="2 3" key="1">
    <citation type="submission" date="2020-10" db="EMBL/GenBank/DDBJ databases">
        <title>Identification of Nocardia species via Next-generation sequencing and recognition of intraspecies genetic diversity.</title>
        <authorList>
            <person name="Li P."/>
            <person name="Li P."/>
            <person name="Lu B."/>
        </authorList>
    </citation>
    <scope>NUCLEOTIDE SEQUENCE [LARGE SCALE GENOMIC DNA]</scope>
    <source>
        <strain evidence="2 3">BJ06-0157</strain>
    </source>
</reference>
<accession>A0ABS0D1P9</accession>
<name>A0ABS0D1P9_9NOCA</name>
<keyword evidence="3" id="KW-1185">Reference proteome</keyword>
<proteinExistence type="predicted"/>
<protein>
    <submittedName>
        <fullName evidence="2">Uncharacterized protein</fullName>
    </submittedName>
</protein>
<comment type="caution">
    <text evidence="2">The sequence shown here is derived from an EMBL/GenBank/DDBJ whole genome shotgun (WGS) entry which is preliminary data.</text>
</comment>
<gene>
    <name evidence="2" type="ORF">IU459_35405</name>
</gene>